<dbReference type="EMBL" id="BKCG01000001">
    <property type="protein sequence ID" value="GER58815.1"/>
    <property type="molecule type" value="Genomic_DNA"/>
</dbReference>
<comment type="caution">
    <text evidence="2">The sequence shown here is derived from an EMBL/GenBank/DDBJ whole genome shotgun (WGS) entry which is preliminary data.</text>
</comment>
<dbReference type="InterPro" id="IPR008503">
    <property type="entry name" value="Asp_endopeptidase"/>
</dbReference>
<dbReference type="Gene3D" id="2.40.70.10">
    <property type="entry name" value="Acid Proteases"/>
    <property type="match status" value="1"/>
</dbReference>
<dbReference type="Proteomes" id="UP000326509">
    <property type="component" value="Unassembled WGS sequence"/>
</dbReference>
<feature type="domain" description="Retropepsin-like aspartic endopeptidase" evidence="1">
    <location>
        <begin position="16"/>
        <end position="134"/>
    </location>
</feature>
<dbReference type="Pfam" id="PF05618">
    <property type="entry name" value="Zn_protease"/>
    <property type="match status" value="1"/>
</dbReference>
<dbReference type="InterPro" id="IPR021109">
    <property type="entry name" value="Peptidase_aspartic_dom_sf"/>
</dbReference>
<dbReference type="PANTHER" id="PTHR38037:SF2">
    <property type="entry name" value="ATP-DEPENDENT ZINC PROTEASE DOMAIN-CONTAINING PROTEIN-RELATED"/>
    <property type="match status" value="1"/>
</dbReference>
<dbReference type="SUPFAM" id="SSF50630">
    <property type="entry name" value="Acid proteases"/>
    <property type="match status" value="1"/>
</dbReference>
<organism evidence="2 3">
    <name type="scientific">Patiriisocius marinus</name>
    <dbReference type="NCBI Taxonomy" id="1397112"/>
    <lineage>
        <taxon>Bacteria</taxon>
        <taxon>Pseudomonadati</taxon>
        <taxon>Bacteroidota</taxon>
        <taxon>Flavobacteriia</taxon>
        <taxon>Flavobacteriales</taxon>
        <taxon>Flavobacteriaceae</taxon>
        <taxon>Patiriisocius</taxon>
    </lineage>
</organism>
<sequence>MKRKIGRIDTADFPLLKLFDIDVKVDTGAYTSTIHCDNVVIEDGFLKCIFLDEKHPAYHTQEFVFDEYDVKVVKSSNGQAEPRYRIKTEIILFGKTHPIYLTLSSRGQMKYPVLLGRKFLTKKFMVDINKTNLSQKLKLKKLKKTSVPKKKSNEH</sequence>
<reference evidence="2 3" key="1">
    <citation type="submission" date="2019-08" db="EMBL/GenBank/DDBJ databases">
        <title>Draft genome sequence of Ulvibacter marinus type strain NBRC 109484.</title>
        <authorList>
            <person name="Kawano K."/>
            <person name="Ushijima N."/>
            <person name="Kihara M."/>
            <person name="Itoh H."/>
        </authorList>
    </citation>
    <scope>NUCLEOTIDE SEQUENCE [LARGE SCALE GENOMIC DNA]</scope>
    <source>
        <strain evidence="2 3">NBRC 109484</strain>
    </source>
</reference>
<evidence type="ECO:0000259" key="1">
    <source>
        <dbReference type="Pfam" id="PF05618"/>
    </source>
</evidence>
<protein>
    <recommendedName>
        <fullName evidence="1">Retropepsin-like aspartic endopeptidase domain-containing protein</fullName>
    </recommendedName>
</protein>
<dbReference type="RefSeq" id="WP_151672868.1">
    <property type="nucleotide sequence ID" value="NZ_BKCG01000001.1"/>
</dbReference>
<keyword evidence="3" id="KW-1185">Reference proteome</keyword>
<evidence type="ECO:0000313" key="2">
    <source>
        <dbReference type="EMBL" id="GER58815.1"/>
    </source>
</evidence>
<proteinExistence type="predicted"/>
<accession>A0A5J4IN41</accession>
<name>A0A5J4IN41_9FLAO</name>
<dbReference type="AlphaFoldDB" id="A0A5J4IN41"/>
<gene>
    <name evidence="2" type="ORF">ULMA_09230</name>
</gene>
<evidence type="ECO:0000313" key="3">
    <source>
        <dbReference type="Proteomes" id="UP000326509"/>
    </source>
</evidence>
<dbReference type="OrthoDB" id="9782977at2"/>
<dbReference type="PANTHER" id="PTHR38037">
    <property type="entry name" value="ZN_PROTEASE DOMAIN-CONTAINING PROTEIN"/>
    <property type="match status" value="1"/>
</dbReference>